<dbReference type="AlphaFoldDB" id="A0A9P1FF40"/>
<keyword evidence="3" id="KW-1185">Reference proteome</keyword>
<dbReference type="Proteomes" id="UP001152797">
    <property type="component" value="Unassembled WGS sequence"/>
</dbReference>
<comment type="caution">
    <text evidence="1">The sequence shown here is derived from an EMBL/GenBank/DDBJ whole genome shotgun (WGS) entry which is preliminary data.</text>
</comment>
<organism evidence="1">
    <name type="scientific">Cladocopium goreaui</name>
    <dbReference type="NCBI Taxonomy" id="2562237"/>
    <lineage>
        <taxon>Eukaryota</taxon>
        <taxon>Sar</taxon>
        <taxon>Alveolata</taxon>
        <taxon>Dinophyceae</taxon>
        <taxon>Suessiales</taxon>
        <taxon>Symbiodiniaceae</taxon>
        <taxon>Cladocopium</taxon>
    </lineage>
</organism>
<evidence type="ECO:0000313" key="2">
    <source>
        <dbReference type="EMBL" id="CAL1127238.1"/>
    </source>
</evidence>
<evidence type="ECO:0000313" key="3">
    <source>
        <dbReference type="Proteomes" id="UP001152797"/>
    </source>
</evidence>
<reference evidence="1" key="1">
    <citation type="submission" date="2022-10" db="EMBL/GenBank/DDBJ databases">
        <authorList>
            <person name="Chen Y."/>
            <person name="Dougan E. K."/>
            <person name="Chan C."/>
            <person name="Rhodes N."/>
            <person name="Thang M."/>
        </authorList>
    </citation>
    <scope>NUCLEOTIDE SEQUENCE</scope>
</reference>
<reference evidence="2" key="2">
    <citation type="submission" date="2024-04" db="EMBL/GenBank/DDBJ databases">
        <authorList>
            <person name="Chen Y."/>
            <person name="Shah S."/>
            <person name="Dougan E. K."/>
            <person name="Thang M."/>
            <person name="Chan C."/>
        </authorList>
    </citation>
    <scope>NUCLEOTIDE SEQUENCE [LARGE SCALE GENOMIC DNA]</scope>
</reference>
<name>A0A9P1FF40_9DINO</name>
<evidence type="ECO:0000313" key="1">
    <source>
        <dbReference type="EMBL" id="CAI3973863.1"/>
    </source>
</evidence>
<dbReference type="EMBL" id="CAMXCT010000103">
    <property type="protein sequence ID" value="CAI3973863.1"/>
    <property type="molecule type" value="Genomic_DNA"/>
</dbReference>
<dbReference type="EMBL" id="CAMXCT020000103">
    <property type="protein sequence ID" value="CAL1127238.1"/>
    <property type="molecule type" value="Genomic_DNA"/>
</dbReference>
<dbReference type="EMBL" id="CAMXCT030000103">
    <property type="protein sequence ID" value="CAL4761175.1"/>
    <property type="molecule type" value="Genomic_DNA"/>
</dbReference>
<proteinExistence type="predicted"/>
<accession>A0A9P1FF40</accession>
<sequence>MGEKSEGAKSVSEKYMVEQSWDTLLRGASLDLLGRLCELAREPACFALSGYTMSARSATSNGNAAQEADFSFAGIGEMPQVSLNSLDVFTDSLLMMVMQCTIRLEDSSSAVAAAASRCLRHITGTYVFQCASSSQGGSQEAEEAWELLQRWEQAQMDFEQFIFPFMAVLHIPRREDLALKRLQLCQRYLALKPQDFLPPGAPPRTAAGFAAIALLRQLQHEDLRPSYQVCSICEDLLDLLSIEDLETKTQAARLLGLLDLGESSGKMPAV</sequence>
<gene>
    <name evidence="1" type="ORF">C1SCF055_LOCUS2312</name>
</gene>
<protein>
    <submittedName>
        <fullName evidence="1">Uncharacterized protein</fullName>
    </submittedName>
</protein>